<sequence>MKQVIFTLFFAFILVITGCGQNDENVNREGTDSSKENETKEEFVIGLIPSQSEGEMETAMVKLQAILEQELERPVKIDHYPAYNGVVEALIHEHIDMAYFGPLTYVIAHERSGAEAIITQLVDGEPYYFSYIITRSDSSWDTLDELLLDKENIDFAFASMSSTSGSLIPGVALKERGVFRTEDDHDFKTVRYTGSHDITAQVILNGDVHAGAIDSALFQSMIRSGNLDADDYKIIWQSEPLFQYPWAVHPNMDDSLKQQLQQAFIGITDEEILNPFGASAFTTATNEDYASLREAAIIDGRMDAPLD</sequence>
<dbReference type="Gene3D" id="3.40.190.10">
    <property type="entry name" value="Periplasmic binding protein-like II"/>
    <property type="match status" value="2"/>
</dbReference>
<dbReference type="STRING" id="472963.BKP45_11540"/>
<accession>A0A1S2M0I9</accession>
<evidence type="ECO:0000256" key="1">
    <source>
        <dbReference type="ARBA" id="ARBA00007162"/>
    </source>
</evidence>
<dbReference type="InterPro" id="IPR005770">
    <property type="entry name" value="PhnD"/>
</dbReference>
<dbReference type="Pfam" id="PF12974">
    <property type="entry name" value="Phosphonate-bd"/>
    <property type="match status" value="1"/>
</dbReference>
<evidence type="ECO:0000313" key="5">
    <source>
        <dbReference type="Proteomes" id="UP000180057"/>
    </source>
</evidence>
<dbReference type="OrthoDB" id="9781943at2"/>
<dbReference type="PROSITE" id="PS51257">
    <property type="entry name" value="PROKAR_LIPOPROTEIN"/>
    <property type="match status" value="1"/>
</dbReference>
<evidence type="ECO:0000313" key="4">
    <source>
        <dbReference type="EMBL" id="OIJ19690.1"/>
    </source>
</evidence>
<evidence type="ECO:0000256" key="2">
    <source>
        <dbReference type="ARBA" id="ARBA00022729"/>
    </source>
</evidence>
<name>A0A1S2M0I9_9BACI</name>
<organism evidence="3 5">
    <name type="scientific">Anaerobacillus alkalidiazotrophicus</name>
    <dbReference type="NCBI Taxonomy" id="472963"/>
    <lineage>
        <taxon>Bacteria</taxon>
        <taxon>Bacillati</taxon>
        <taxon>Bacillota</taxon>
        <taxon>Bacilli</taxon>
        <taxon>Bacillales</taxon>
        <taxon>Bacillaceae</taxon>
        <taxon>Anaerobacillus</taxon>
    </lineage>
</organism>
<dbReference type="AlphaFoldDB" id="A0A1S2M0I9"/>
<dbReference type="Proteomes" id="UP000180057">
    <property type="component" value="Unassembled WGS sequence"/>
</dbReference>
<comment type="caution">
    <text evidence="3">The sequence shown here is derived from an EMBL/GenBank/DDBJ whole genome shotgun (WGS) entry which is preliminary data.</text>
</comment>
<proteinExistence type="inferred from homology"/>
<dbReference type="EMBL" id="MLQS01000017">
    <property type="protein sequence ID" value="OIJ19690.1"/>
    <property type="molecule type" value="Genomic_DNA"/>
</dbReference>
<dbReference type="PANTHER" id="PTHR35841:SF1">
    <property type="entry name" value="PHOSPHONATES-BINDING PERIPLASMIC PROTEIN"/>
    <property type="match status" value="1"/>
</dbReference>
<reference evidence="3 5" key="1">
    <citation type="submission" date="2016-10" db="EMBL/GenBank/DDBJ databases">
        <title>Draft genome sequences of four alkaliphilic bacteria belonging to the Anaerobacillus genus.</title>
        <authorList>
            <person name="Bassil N.M."/>
            <person name="Lloyd J.R."/>
        </authorList>
    </citation>
    <scope>NUCLEOTIDE SEQUENCE [LARGE SCALE GENOMIC DNA]</scope>
    <source>
        <strain evidence="3 5">DSM 22531</strain>
    </source>
</reference>
<comment type="similarity">
    <text evidence="1">Belongs to the phosphate/phosphite/phosphonate binding protein family.</text>
</comment>
<dbReference type="SUPFAM" id="SSF53850">
    <property type="entry name" value="Periplasmic binding protein-like II"/>
    <property type="match status" value="1"/>
</dbReference>
<dbReference type="EMBL" id="MLQS01000030">
    <property type="protein sequence ID" value="OIJ18211.1"/>
    <property type="molecule type" value="Genomic_DNA"/>
</dbReference>
<protein>
    <submittedName>
        <fullName evidence="3">Phosphonate ABC transporter substrate-binding protein</fullName>
    </submittedName>
</protein>
<dbReference type="NCBIfam" id="TIGR01098">
    <property type="entry name" value="3A0109s03R"/>
    <property type="match status" value="1"/>
</dbReference>
<dbReference type="RefSeq" id="WP_071389827.1">
    <property type="nucleotide sequence ID" value="NZ_MLQS01000017.1"/>
</dbReference>
<dbReference type="GO" id="GO:0055085">
    <property type="term" value="P:transmembrane transport"/>
    <property type="evidence" value="ECO:0007669"/>
    <property type="project" value="InterPro"/>
</dbReference>
<dbReference type="GO" id="GO:0043190">
    <property type="term" value="C:ATP-binding cassette (ABC) transporter complex"/>
    <property type="evidence" value="ECO:0007669"/>
    <property type="project" value="InterPro"/>
</dbReference>
<keyword evidence="5" id="KW-1185">Reference proteome</keyword>
<gene>
    <name evidence="4" type="ORF">BKP45_11540</name>
    <name evidence="3" type="ORF">BKP45_17255</name>
</gene>
<evidence type="ECO:0000313" key="3">
    <source>
        <dbReference type="EMBL" id="OIJ18211.1"/>
    </source>
</evidence>
<keyword evidence="2" id="KW-0732">Signal</keyword>
<dbReference type="PANTHER" id="PTHR35841">
    <property type="entry name" value="PHOSPHONATES-BINDING PERIPLASMIC PROTEIN"/>
    <property type="match status" value="1"/>
</dbReference>